<dbReference type="AlphaFoldDB" id="A0AAV6VS67"/>
<organism evidence="2 3">
    <name type="scientific">Oedothorax gibbosus</name>
    <dbReference type="NCBI Taxonomy" id="931172"/>
    <lineage>
        <taxon>Eukaryota</taxon>
        <taxon>Metazoa</taxon>
        <taxon>Ecdysozoa</taxon>
        <taxon>Arthropoda</taxon>
        <taxon>Chelicerata</taxon>
        <taxon>Arachnida</taxon>
        <taxon>Araneae</taxon>
        <taxon>Araneomorphae</taxon>
        <taxon>Entelegynae</taxon>
        <taxon>Araneoidea</taxon>
        <taxon>Linyphiidae</taxon>
        <taxon>Erigoninae</taxon>
        <taxon>Oedothorax</taxon>
    </lineage>
</organism>
<proteinExistence type="predicted"/>
<sequence length="140" mass="16075">MILKTLLFESVLLFAVFRSGLTDQHILESCYYHEICVEEDGIAKAMECVSKISQLDKDMVVETFSKFFPEATTVELVISDCCKDREKSIKAVTHYYDTKIKAEVTGERTLEDRKKMIEARGCLMLMVEECRTKKVMGLID</sequence>
<evidence type="ECO:0000313" key="2">
    <source>
        <dbReference type="EMBL" id="KAG8198519.1"/>
    </source>
</evidence>
<feature type="chain" id="PRO_5043652913" evidence="1">
    <location>
        <begin position="23"/>
        <end position="140"/>
    </location>
</feature>
<protein>
    <submittedName>
        <fullName evidence="2">Uncharacterized protein</fullName>
    </submittedName>
</protein>
<keyword evidence="1" id="KW-0732">Signal</keyword>
<evidence type="ECO:0000256" key="1">
    <source>
        <dbReference type="SAM" id="SignalP"/>
    </source>
</evidence>
<comment type="caution">
    <text evidence="2">The sequence shown here is derived from an EMBL/GenBank/DDBJ whole genome shotgun (WGS) entry which is preliminary data.</text>
</comment>
<gene>
    <name evidence="2" type="ORF">JTE90_017384</name>
</gene>
<dbReference type="EMBL" id="JAFNEN010000039">
    <property type="protein sequence ID" value="KAG8198519.1"/>
    <property type="molecule type" value="Genomic_DNA"/>
</dbReference>
<name>A0AAV6VS67_9ARAC</name>
<dbReference type="Proteomes" id="UP000827092">
    <property type="component" value="Unassembled WGS sequence"/>
</dbReference>
<feature type="signal peptide" evidence="1">
    <location>
        <begin position="1"/>
        <end position="22"/>
    </location>
</feature>
<evidence type="ECO:0000313" key="3">
    <source>
        <dbReference type="Proteomes" id="UP000827092"/>
    </source>
</evidence>
<accession>A0AAV6VS67</accession>
<reference evidence="2 3" key="1">
    <citation type="journal article" date="2022" name="Nat. Ecol. Evol.">
        <title>A masculinizing supergene underlies an exaggerated male reproductive morph in a spider.</title>
        <authorList>
            <person name="Hendrickx F."/>
            <person name="De Corte Z."/>
            <person name="Sonet G."/>
            <person name="Van Belleghem S.M."/>
            <person name="Kostlbacher S."/>
            <person name="Vangestel C."/>
        </authorList>
    </citation>
    <scope>NUCLEOTIDE SEQUENCE [LARGE SCALE GENOMIC DNA]</scope>
    <source>
        <strain evidence="2">W744_W776</strain>
    </source>
</reference>
<keyword evidence="3" id="KW-1185">Reference proteome</keyword>